<dbReference type="PANTHER" id="PTHR10953:SF102">
    <property type="entry name" value="ADENYLYLTRANSFERASE AND SULFURTRANSFERASE MOCS3"/>
    <property type="match status" value="1"/>
</dbReference>
<dbReference type="AlphaFoldDB" id="A0A3N2D9Y6"/>
<dbReference type="GO" id="GO:0005829">
    <property type="term" value="C:cytosol"/>
    <property type="evidence" value="ECO:0007669"/>
    <property type="project" value="TreeGrafter"/>
</dbReference>
<dbReference type="EMBL" id="RKHQ01000001">
    <property type="protein sequence ID" value="ROR96492.1"/>
    <property type="molecule type" value="Genomic_DNA"/>
</dbReference>
<sequence>MRLPAIVEPGPPLSAAEAERTARHARLPELGELGQRRLHAARVLVLGAGGLGAPALLYLAAAGIGTIGIVDDDQVDVSNLHRQVIHGVEDVGGAKTASAARRLREVAPSVEVVEVRERLTPEVAADVIGGGWDVILDGTDNFATRYLVADTCARLGVPLVWASVLRFDAQVAVFWTPAADRADAQGFPDGVAGVTLRDLFPEPPAPGSVPSCAEAGVLGALCGMVGSMMALEAIKLVAGIGEVLLGRVAVVDGLTLRVHDVPLRPADHDATPPRARPAPSTALPRTGPAAAVAAPAGPLVDVREPAEAAEAGDGLAGAVVVPIGVIEQAARSADPIAALAVAGLPPTVSGDDVNHLRLYCRSGARAQRGARLLRSLGVPAVALPPEDVDRLRAASALTDRPEGAPR</sequence>
<gene>
    <name evidence="4" type="ORF">EDD28_1077</name>
</gene>
<keyword evidence="5" id="KW-1185">Reference proteome</keyword>
<name>A0A3N2D9Y6_9MICO</name>
<evidence type="ECO:0000256" key="2">
    <source>
        <dbReference type="SAM" id="Phobius"/>
    </source>
</evidence>
<dbReference type="Pfam" id="PF00899">
    <property type="entry name" value="ThiF"/>
    <property type="match status" value="1"/>
</dbReference>
<proteinExistence type="predicted"/>
<evidence type="ECO:0000259" key="3">
    <source>
        <dbReference type="PROSITE" id="PS50206"/>
    </source>
</evidence>
<accession>A0A3N2D9Y6</accession>
<dbReference type="Proteomes" id="UP000275356">
    <property type="component" value="Unassembled WGS sequence"/>
</dbReference>
<dbReference type="SUPFAM" id="SSF52821">
    <property type="entry name" value="Rhodanese/Cell cycle control phosphatase"/>
    <property type="match status" value="1"/>
</dbReference>
<protein>
    <submittedName>
        <fullName evidence="4">Adenylyltransferase/sulfurtransferase</fullName>
    </submittedName>
</protein>
<dbReference type="InterPro" id="IPR000594">
    <property type="entry name" value="ThiF_NAD_FAD-bd"/>
</dbReference>
<dbReference type="InterPro" id="IPR036873">
    <property type="entry name" value="Rhodanese-like_dom_sf"/>
</dbReference>
<dbReference type="Gene3D" id="3.40.50.720">
    <property type="entry name" value="NAD(P)-binding Rossmann-like Domain"/>
    <property type="match status" value="1"/>
</dbReference>
<dbReference type="Gene3D" id="3.40.250.10">
    <property type="entry name" value="Rhodanese-like domain"/>
    <property type="match status" value="1"/>
</dbReference>
<dbReference type="GO" id="GO:0008641">
    <property type="term" value="F:ubiquitin-like modifier activating enzyme activity"/>
    <property type="evidence" value="ECO:0007669"/>
    <property type="project" value="InterPro"/>
</dbReference>
<dbReference type="GO" id="GO:0004792">
    <property type="term" value="F:thiosulfate-cyanide sulfurtransferase activity"/>
    <property type="evidence" value="ECO:0007669"/>
    <property type="project" value="TreeGrafter"/>
</dbReference>
<organism evidence="4 5">
    <name type="scientific">Salana multivorans</name>
    <dbReference type="NCBI Taxonomy" id="120377"/>
    <lineage>
        <taxon>Bacteria</taxon>
        <taxon>Bacillati</taxon>
        <taxon>Actinomycetota</taxon>
        <taxon>Actinomycetes</taxon>
        <taxon>Micrococcales</taxon>
        <taxon>Beutenbergiaceae</taxon>
        <taxon>Salana</taxon>
    </lineage>
</organism>
<dbReference type="InterPro" id="IPR001763">
    <property type="entry name" value="Rhodanese-like_dom"/>
</dbReference>
<dbReference type="RefSeq" id="WP_123738664.1">
    <property type="nucleotide sequence ID" value="NZ_RKHQ01000001.1"/>
</dbReference>
<keyword evidence="4" id="KW-0548">Nucleotidyltransferase</keyword>
<reference evidence="4 5" key="1">
    <citation type="submission" date="2018-11" db="EMBL/GenBank/DDBJ databases">
        <title>Sequencing the genomes of 1000 actinobacteria strains.</title>
        <authorList>
            <person name="Klenk H.-P."/>
        </authorList>
    </citation>
    <scope>NUCLEOTIDE SEQUENCE [LARGE SCALE GENOMIC DNA]</scope>
    <source>
        <strain evidence="4 5">DSM 13521</strain>
    </source>
</reference>
<dbReference type="PROSITE" id="PS50206">
    <property type="entry name" value="RHODANESE_3"/>
    <property type="match status" value="1"/>
</dbReference>
<dbReference type="PANTHER" id="PTHR10953">
    <property type="entry name" value="UBIQUITIN-ACTIVATING ENZYME E1"/>
    <property type="match status" value="1"/>
</dbReference>
<feature type="domain" description="Rhodanese" evidence="3">
    <location>
        <begin position="293"/>
        <end position="389"/>
    </location>
</feature>
<dbReference type="InterPro" id="IPR045886">
    <property type="entry name" value="ThiF/MoeB/HesA"/>
</dbReference>
<evidence type="ECO:0000256" key="1">
    <source>
        <dbReference type="SAM" id="MobiDB-lite"/>
    </source>
</evidence>
<dbReference type="InterPro" id="IPR035985">
    <property type="entry name" value="Ubiquitin-activating_enz"/>
</dbReference>
<keyword evidence="4" id="KW-0808">Transferase</keyword>
<dbReference type="OrthoDB" id="9804286at2"/>
<dbReference type="GO" id="GO:0008146">
    <property type="term" value="F:sulfotransferase activity"/>
    <property type="evidence" value="ECO:0007669"/>
    <property type="project" value="TreeGrafter"/>
</dbReference>
<keyword evidence="2" id="KW-0812">Transmembrane</keyword>
<feature type="transmembrane region" description="Helical" evidence="2">
    <location>
        <begin position="43"/>
        <end position="70"/>
    </location>
</feature>
<dbReference type="GO" id="GO:0016779">
    <property type="term" value="F:nucleotidyltransferase activity"/>
    <property type="evidence" value="ECO:0007669"/>
    <property type="project" value="UniProtKB-KW"/>
</dbReference>
<comment type="caution">
    <text evidence="4">The sequence shown here is derived from an EMBL/GenBank/DDBJ whole genome shotgun (WGS) entry which is preliminary data.</text>
</comment>
<feature type="compositionally biased region" description="Low complexity" evidence="1">
    <location>
        <begin position="277"/>
        <end position="286"/>
    </location>
</feature>
<keyword evidence="2" id="KW-0472">Membrane</keyword>
<dbReference type="SUPFAM" id="SSF69572">
    <property type="entry name" value="Activating enzymes of the ubiquitin-like proteins"/>
    <property type="match status" value="1"/>
</dbReference>
<evidence type="ECO:0000313" key="4">
    <source>
        <dbReference type="EMBL" id="ROR96492.1"/>
    </source>
</evidence>
<dbReference type="CDD" id="cd00757">
    <property type="entry name" value="ThiF_MoeB_HesA_family"/>
    <property type="match status" value="1"/>
</dbReference>
<evidence type="ECO:0000313" key="5">
    <source>
        <dbReference type="Proteomes" id="UP000275356"/>
    </source>
</evidence>
<feature type="region of interest" description="Disordered" evidence="1">
    <location>
        <begin position="265"/>
        <end position="286"/>
    </location>
</feature>
<keyword evidence="2" id="KW-1133">Transmembrane helix</keyword>